<evidence type="ECO:0000313" key="1">
    <source>
        <dbReference type="EMBL" id="RHA52072.1"/>
    </source>
</evidence>
<sequence>MVEKIKQIKIDEDLFRMIYQYFIYGRKDETELIKAGLKDKMDKMILRNIYTESKIAESVEERENARKDYLDRKEIPEDFRW</sequence>
<name>A0A413RUT4_9FIRM</name>
<dbReference type="Proteomes" id="UP000284598">
    <property type="component" value="Unassembled WGS sequence"/>
</dbReference>
<proteinExistence type="predicted"/>
<accession>A0A413RUT4</accession>
<organism evidence="1 2">
    <name type="scientific">Eubacterium ventriosum</name>
    <dbReference type="NCBI Taxonomy" id="39496"/>
    <lineage>
        <taxon>Bacteria</taxon>
        <taxon>Bacillati</taxon>
        <taxon>Bacillota</taxon>
        <taxon>Clostridia</taxon>
        <taxon>Eubacteriales</taxon>
        <taxon>Eubacteriaceae</taxon>
        <taxon>Eubacterium</taxon>
    </lineage>
</organism>
<protein>
    <submittedName>
        <fullName evidence="1">Complexin-2</fullName>
    </submittedName>
</protein>
<dbReference type="AlphaFoldDB" id="A0A413RUT4"/>
<gene>
    <name evidence="1" type="ORF">DW929_11680</name>
</gene>
<dbReference type="RefSeq" id="WP_118025823.1">
    <property type="nucleotide sequence ID" value="NZ_QSFO01000019.1"/>
</dbReference>
<comment type="caution">
    <text evidence="1">The sequence shown here is derived from an EMBL/GenBank/DDBJ whole genome shotgun (WGS) entry which is preliminary data.</text>
</comment>
<reference evidence="1 2" key="1">
    <citation type="submission" date="2018-08" db="EMBL/GenBank/DDBJ databases">
        <title>A genome reference for cultivated species of the human gut microbiota.</title>
        <authorList>
            <person name="Zou Y."/>
            <person name="Xue W."/>
            <person name="Luo G."/>
        </authorList>
    </citation>
    <scope>NUCLEOTIDE SEQUENCE [LARGE SCALE GENOMIC DNA]</scope>
    <source>
        <strain evidence="1 2">AM43-2</strain>
    </source>
</reference>
<evidence type="ECO:0000313" key="2">
    <source>
        <dbReference type="Proteomes" id="UP000284598"/>
    </source>
</evidence>
<dbReference type="EMBL" id="QSFO01000019">
    <property type="protein sequence ID" value="RHA52072.1"/>
    <property type="molecule type" value="Genomic_DNA"/>
</dbReference>